<organism evidence="2 3">
    <name type="scientific">Piliocolobus tephrosceles</name>
    <name type="common">Ugandan red Colobus</name>
    <dbReference type="NCBI Taxonomy" id="591936"/>
    <lineage>
        <taxon>Eukaryota</taxon>
        <taxon>Metazoa</taxon>
        <taxon>Chordata</taxon>
        <taxon>Craniata</taxon>
        <taxon>Vertebrata</taxon>
        <taxon>Euteleostomi</taxon>
        <taxon>Mammalia</taxon>
        <taxon>Eutheria</taxon>
        <taxon>Euarchontoglires</taxon>
        <taxon>Primates</taxon>
        <taxon>Haplorrhini</taxon>
        <taxon>Catarrhini</taxon>
        <taxon>Cercopithecidae</taxon>
        <taxon>Colobinae</taxon>
        <taxon>Piliocolobus</taxon>
    </lineage>
</organism>
<keyword evidence="3" id="KW-1185">Reference proteome</keyword>
<evidence type="ECO:0000313" key="3">
    <source>
        <dbReference type="Proteomes" id="UP000694416"/>
    </source>
</evidence>
<dbReference type="Ensembl" id="ENSPTET00000012792.1">
    <property type="protein sequence ID" value="ENSPTEP00000008389.1"/>
    <property type="gene ID" value="ENSPTEG00000009539.1"/>
</dbReference>
<evidence type="ECO:0000313" key="2">
    <source>
        <dbReference type="Ensembl" id="ENSPTEP00000008389.1"/>
    </source>
</evidence>
<protein>
    <submittedName>
        <fullName evidence="2">Uncharacterized protein</fullName>
    </submittedName>
</protein>
<accession>A0A8C9GRI6</accession>
<dbReference type="Proteomes" id="UP000694416">
    <property type="component" value="Unplaced"/>
</dbReference>
<sequence length="268" mass="28780">SSLELPCTSDESPWLSPWERDKFSSLVVRGQPVSLQRPLKPDLRPWLSVSNCPGFRGEPHEGPGCPGDDAFVAPHGLHHQAPVCPRPAALAIPSATGAHTAGTAFDHILWSGFPPAHDKKDDGLFYTLESGGSWIFKGALHDLSSFAMPLLDGDLEGSGKHSSRKVDSPFGPGSPSKGFFSRGPQPRPSSPMSAPVRPKTSPGSPKTVFPFSYQESPPRSPRRMSFSGIFRSSSKESSPNSNPATSPGGIRFFSRSRKKRPLGPVGLY</sequence>
<reference evidence="2" key="2">
    <citation type="submission" date="2025-09" db="UniProtKB">
        <authorList>
            <consortium name="Ensembl"/>
        </authorList>
    </citation>
    <scope>IDENTIFICATION</scope>
</reference>
<feature type="region of interest" description="Disordered" evidence="1">
    <location>
        <begin position="156"/>
        <end position="268"/>
    </location>
</feature>
<reference evidence="2" key="1">
    <citation type="submission" date="2025-08" db="UniProtKB">
        <authorList>
            <consortium name="Ensembl"/>
        </authorList>
    </citation>
    <scope>IDENTIFICATION</scope>
</reference>
<dbReference type="AlphaFoldDB" id="A0A8C9GRI6"/>
<proteinExistence type="predicted"/>
<evidence type="ECO:0000256" key="1">
    <source>
        <dbReference type="SAM" id="MobiDB-lite"/>
    </source>
</evidence>
<name>A0A8C9GRI6_9PRIM</name>